<accession>A0A8H7SGL0</accession>
<dbReference type="InterPro" id="IPR001214">
    <property type="entry name" value="SET_dom"/>
</dbReference>
<keyword evidence="3" id="KW-1185">Reference proteome</keyword>
<name>A0A8H7SGL0_9FUNG</name>
<dbReference type="Pfam" id="PF09273">
    <property type="entry name" value="Rubis-subs-bind"/>
    <property type="match status" value="1"/>
</dbReference>
<dbReference type="PANTHER" id="PTHR13271:SF151">
    <property type="entry name" value="SET DOMAIN-CONTAINING PROTEIN 4"/>
    <property type="match status" value="1"/>
</dbReference>
<dbReference type="Gene3D" id="3.90.1410.10">
    <property type="entry name" value="set domain protein methyltransferase, domain 1"/>
    <property type="match status" value="1"/>
</dbReference>
<organism evidence="2 3">
    <name type="scientific">Thamnidium elegans</name>
    <dbReference type="NCBI Taxonomy" id="101142"/>
    <lineage>
        <taxon>Eukaryota</taxon>
        <taxon>Fungi</taxon>
        <taxon>Fungi incertae sedis</taxon>
        <taxon>Mucoromycota</taxon>
        <taxon>Mucoromycotina</taxon>
        <taxon>Mucoromycetes</taxon>
        <taxon>Mucorales</taxon>
        <taxon>Mucorineae</taxon>
        <taxon>Mucoraceae</taxon>
        <taxon>Thamnidium</taxon>
    </lineage>
</organism>
<evidence type="ECO:0000313" key="2">
    <source>
        <dbReference type="EMBL" id="KAG2228902.1"/>
    </source>
</evidence>
<evidence type="ECO:0000259" key="1">
    <source>
        <dbReference type="PROSITE" id="PS50280"/>
    </source>
</evidence>
<dbReference type="GO" id="GO:0016279">
    <property type="term" value="F:protein-lysine N-methyltransferase activity"/>
    <property type="evidence" value="ECO:0007669"/>
    <property type="project" value="InterPro"/>
</dbReference>
<dbReference type="SUPFAM" id="SSF82199">
    <property type="entry name" value="SET domain"/>
    <property type="match status" value="1"/>
</dbReference>
<dbReference type="PANTHER" id="PTHR13271">
    <property type="entry name" value="UNCHARACTERIZED PUTATIVE METHYLTRANSFERASE"/>
    <property type="match status" value="1"/>
</dbReference>
<dbReference type="InterPro" id="IPR044429">
    <property type="entry name" value="SETD4_SET"/>
</dbReference>
<gene>
    <name evidence="2" type="ORF">INT48_004674</name>
</gene>
<dbReference type="PROSITE" id="PS50280">
    <property type="entry name" value="SET"/>
    <property type="match status" value="1"/>
</dbReference>
<sequence length="404" mass="46542">MQNLPGTSQLSKINSQVLDPRIPNLSNLDTGRGMMAISDIEAGEVIVSVPRKFLITNDSLTKIYGSQHALGPHQLLALHLVLVSRDKQSWWKPYMDLLPIHFNTMPVKYTKVLVDHLPTALKEQVLQQKENIELDYLNCIKFLKTRNETMIREEYEWAWLCVNTRCIHMTKMDGTVKGGNIALAPMLDFLNHTSEAKIESGFNVRNQCFEIKTLTPYSKGEQVYINYGPHDNLAILKEYGFVLSQNSYNFVLLDKEVWNLYSEIESKQESRILTVLYRYAGDYSIKADEISFRLMAALRLLALNGTTEPGFDRRVMDWHDVVMGQTDLISTDNERKALIMLQDICKKVSKQAKNEIDILSTITETHPEAEFHPFALYFLRQIWNESNDIIEQTLVYLSDKLSRL</sequence>
<reference evidence="2" key="1">
    <citation type="submission" date="2021-01" db="EMBL/GenBank/DDBJ databases">
        <title>Metabolic potential, ecology and presence of endohyphal bacteria is reflected in genomic diversity of Mucoromycotina.</title>
        <authorList>
            <person name="Muszewska A."/>
            <person name="Okrasinska A."/>
            <person name="Steczkiewicz K."/>
            <person name="Drgas O."/>
            <person name="Orlowska M."/>
            <person name="Perlinska-Lenart U."/>
            <person name="Aleksandrzak-Piekarczyk T."/>
            <person name="Szatraj K."/>
            <person name="Zielenkiewicz U."/>
            <person name="Pilsyk S."/>
            <person name="Malc E."/>
            <person name="Mieczkowski P."/>
            <person name="Kruszewska J.S."/>
            <person name="Biernat P."/>
            <person name="Pawlowska J."/>
        </authorList>
    </citation>
    <scope>NUCLEOTIDE SEQUENCE</scope>
    <source>
        <strain evidence="2">WA0000018081</strain>
    </source>
</reference>
<dbReference type="EMBL" id="JAEPRE010000339">
    <property type="protein sequence ID" value="KAG2228902.1"/>
    <property type="molecule type" value="Genomic_DNA"/>
</dbReference>
<dbReference type="InterPro" id="IPR050600">
    <property type="entry name" value="SETD3_SETD6_MTase"/>
</dbReference>
<proteinExistence type="predicted"/>
<feature type="domain" description="SET" evidence="1">
    <location>
        <begin position="23"/>
        <end position="228"/>
    </location>
</feature>
<dbReference type="InterPro" id="IPR046341">
    <property type="entry name" value="SET_dom_sf"/>
</dbReference>
<dbReference type="Proteomes" id="UP000613177">
    <property type="component" value="Unassembled WGS sequence"/>
</dbReference>
<dbReference type="Pfam" id="PF00856">
    <property type="entry name" value="SET"/>
    <property type="match status" value="1"/>
</dbReference>
<dbReference type="InterPro" id="IPR015353">
    <property type="entry name" value="Rubisco_LSMT_subst-bd"/>
</dbReference>
<evidence type="ECO:0000313" key="3">
    <source>
        <dbReference type="Proteomes" id="UP000613177"/>
    </source>
</evidence>
<comment type="caution">
    <text evidence="2">The sequence shown here is derived from an EMBL/GenBank/DDBJ whole genome shotgun (WGS) entry which is preliminary data.</text>
</comment>
<dbReference type="AlphaFoldDB" id="A0A8H7SGL0"/>
<protein>
    <recommendedName>
        <fullName evidence="1">SET domain-containing protein</fullName>
    </recommendedName>
</protein>
<dbReference type="CDD" id="cd19177">
    <property type="entry name" value="SET_SETD4"/>
    <property type="match status" value="1"/>
</dbReference>